<comment type="caution">
    <text evidence="2">The sequence shown here is derived from an EMBL/GenBank/DDBJ whole genome shotgun (WGS) entry which is preliminary data.</text>
</comment>
<sequence length="533" mass="59533">MPGDSGSTNLFVRFKQRVDDQISQTVRAIWSLPSSSQKNNVPSPSSSNDSNELSGIDNSGNLVGGGPSSQEFATLESAVARGLRDKTVQSWVQHSAYSPLLLQYSLPQPLPKDINCGGDADREGRFTFRDAFEDLLAISSGQQLADLESRPKLLPANSLSQPPFGLFGSMRAWYDWEASLERRRLWDAYFPPESFQSKARRITTIATSDLFRSELTAEQAESFIRKYVGDAAACEEEKWWRKEQMSLGRSSPILGLLGLYGNINGEFLFGDVTRDGGDTRSMVRLIDSGAREILKETNALNGDVRRPVTKEETQRLIRLVESSVRDAMEEMSIEDGGGWRSMNKIDSRCLMRKTEATAEKLIKEFAIDKDGCSKEDANTSEDLYLNNKSDFAKPTSDKPRLWDSQLPGDDKTPTIAGLDVARRQGGAPGTNSSRPDKNSKNNVEWTEEFPEPDGGKTVKSVARRMGPWTTHETVMTTRYDAEGHVIQQMSQRQHSASKEFKWFSSSGTEEDNENVNTEEEKKSPSGKGWFWTK</sequence>
<evidence type="ECO:0000313" key="2">
    <source>
        <dbReference type="EMBL" id="KAK8123280.1"/>
    </source>
</evidence>
<evidence type="ECO:0000313" key="3">
    <source>
        <dbReference type="Proteomes" id="UP001392437"/>
    </source>
</evidence>
<proteinExistence type="predicted"/>
<feature type="region of interest" description="Disordered" evidence="1">
    <location>
        <begin position="488"/>
        <end position="533"/>
    </location>
</feature>
<feature type="compositionally biased region" description="Low complexity" evidence="1">
    <location>
        <begin position="33"/>
        <end position="54"/>
    </location>
</feature>
<accession>A0AAW0R2Y2</accession>
<protein>
    <submittedName>
        <fullName evidence="2">Uncharacterized protein</fullName>
    </submittedName>
</protein>
<organism evidence="2 3">
    <name type="scientific">Apiospora kogelbergensis</name>
    <dbReference type="NCBI Taxonomy" id="1337665"/>
    <lineage>
        <taxon>Eukaryota</taxon>
        <taxon>Fungi</taxon>
        <taxon>Dikarya</taxon>
        <taxon>Ascomycota</taxon>
        <taxon>Pezizomycotina</taxon>
        <taxon>Sordariomycetes</taxon>
        <taxon>Xylariomycetidae</taxon>
        <taxon>Amphisphaeriales</taxon>
        <taxon>Apiosporaceae</taxon>
        <taxon>Apiospora</taxon>
    </lineage>
</organism>
<dbReference type="Proteomes" id="UP001392437">
    <property type="component" value="Unassembled WGS sequence"/>
</dbReference>
<keyword evidence="3" id="KW-1185">Reference proteome</keyword>
<feature type="region of interest" description="Disordered" evidence="1">
    <location>
        <begin position="33"/>
        <end position="68"/>
    </location>
</feature>
<dbReference type="EMBL" id="JAQQWP010000003">
    <property type="protein sequence ID" value="KAK8123280.1"/>
    <property type="molecule type" value="Genomic_DNA"/>
</dbReference>
<reference evidence="2 3" key="1">
    <citation type="submission" date="2023-01" db="EMBL/GenBank/DDBJ databases">
        <title>Analysis of 21 Apiospora genomes using comparative genomics revels a genus with tremendous synthesis potential of carbohydrate active enzymes and secondary metabolites.</title>
        <authorList>
            <person name="Sorensen T."/>
        </authorList>
    </citation>
    <scope>NUCLEOTIDE SEQUENCE [LARGE SCALE GENOMIC DNA]</scope>
    <source>
        <strain evidence="2 3">CBS 117206</strain>
    </source>
</reference>
<name>A0AAW0R2Y2_9PEZI</name>
<dbReference type="AlphaFoldDB" id="A0AAW0R2Y2"/>
<gene>
    <name evidence="2" type="ORF">PG999_003198</name>
</gene>
<feature type="region of interest" description="Disordered" evidence="1">
    <location>
        <begin position="387"/>
        <end position="459"/>
    </location>
</feature>
<evidence type="ECO:0000256" key="1">
    <source>
        <dbReference type="SAM" id="MobiDB-lite"/>
    </source>
</evidence>
<feature type="compositionally biased region" description="Acidic residues" evidence="1">
    <location>
        <begin position="508"/>
        <end position="517"/>
    </location>
</feature>